<feature type="transmembrane region" description="Helical" evidence="9">
    <location>
        <begin position="146"/>
        <end position="164"/>
    </location>
</feature>
<feature type="transmembrane region" description="Helical" evidence="9">
    <location>
        <begin position="109"/>
        <end position="134"/>
    </location>
</feature>
<evidence type="ECO:0000256" key="9">
    <source>
        <dbReference type="SAM" id="Phobius"/>
    </source>
</evidence>
<evidence type="ECO:0000313" key="11">
    <source>
        <dbReference type="EMBL" id="KZT11514.1"/>
    </source>
</evidence>
<dbReference type="SUPFAM" id="SSF103473">
    <property type="entry name" value="MFS general substrate transporter"/>
    <property type="match status" value="1"/>
</dbReference>
<gene>
    <name evidence="11" type="ORF">LAESUDRAFT_671589</name>
</gene>
<keyword evidence="12" id="KW-1185">Reference proteome</keyword>
<feature type="transmembrane region" description="Helical" evidence="9">
    <location>
        <begin position="514"/>
        <end position="537"/>
    </location>
</feature>
<evidence type="ECO:0000256" key="8">
    <source>
        <dbReference type="SAM" id="MobiDB-lite"/>
    </source>
</evidence>
<proteinExistence type="inferred from homology"/>
<evidence type="ECO:0000256" key="3">
    <source>
        <dbReference type="ARBA" id="ARBA00022475"/>
    </source>
</evidence>
<evidence type="ECO:0000256" key="4">
    <source>
        <dbReference type="ARBA" id="ARBA00022692"/>
    </source>
</evidence>
<dbReference type="InterPro" id="IPR036259">
    <property type="entry name" value="MFS_trans_sf"/>
</dbReference>
<reference evidence="11 12" key="1">
    <citation type="journal article" date="2016" name="Mol. Biol. Evol.">
        <title>Comparative Genomics of Early-Diverging Mushroom-Forming Fungi Provides Insights into the Origins of Lignocellulose Decay Capabilities.</title>
        <authorList>
            <person name="Nagy L.G."/>
            <person name="Riley R."/>
            <person name="Tritt A."/>
            <person name="Adam C."/>
            <person name="Daum C."/>
            <person name="Floudas D."/>
            <person name="Sun H."/>
            <person name="Yadav J.S."/>
            <person name="Pangilinan J."/>
            <person name="Larsson K.H."/>
            <person name="Matsuura K."/>
            <person name="Barry K."/>
            <person name="Labutti K."/>
            <person name="Kuo R."/>
            <person name="Ohm R.A."/>
            <person name="Bhattacharya S.S."/>
            <person name="Shirouzu T."/>
            <person name="Yoshinaga Y."/>
            <person name="Martin F.M."/>
            <person name="Grigoriev I.V."/>
            <person name="Hibbett D.S."/>
        </authorList>
    </citation>
    <scope>NUCLEOTIDE SEQUENCE [LARGE SCALE GENOMIC DNA]</scope>
    <source>
        <strain evidence="11 12">93-53</strain>
    </source>
</reference>
<dbReference type="GeneID" id="63822496"/>
<dbReference type="GO" id="GO:0022857">
    <property type="term" value="F:transmembrane transporter activity"/>
    <property type="evidence" value="ECO:0007669"/>
    <property type="project" value="InterPro"/>
</dbReference>
<accession>A0A165HBN9</accession>
<organism evidence="11 12">
    <name type="scientific">Laetiporus sulphureus 93-53</name>
    <dbReference type="NCBI Taxonomy" id="1314785"/>
    <lineage>
        <taxon>Eukaryota</taxon>
        <taxon>Fungi</taxon>
        <taxon>Dikarya</taxon>
        <taxon>Basidiomycota</taxon>
        <taxon>Agaricomycotina</taxon>
        <taxon>Agaricomycetes</taxon>
        <taxon>Polyporales</taxon>
        <taxon>Laetiporus</taxon>
    </lineage>
</organism>
<feature type="transmembrane region" description="Helical" evidence="9">
    <location>
        <begin position="269"/>
        <end position="295"/>
    </location>
</feature>
<evidence type="ECO:0000313" key="12">
    <source>
        <dbReference type="Proteomes" id="UP000076871"/>
    </source>
</evidence>
<feature type="region of interest" description="Disordered" evidence="8">
    <location>
        <begin position="18"/>
        <end position="38"/>
    </location>
</feature>
<evidence type="ECO:0000256" key="1">
    <source>
        <dbReference type="ARBA" id="ARBA00004651"/>
    </source>
</evidence>
<feature type="transmembrane region" description="Helical" evidence="9">
    <location>
        <begin position="236"/>
        <end position="257"/>
    </location>
</feature>
<dbReference type="AlphaFoldDB" id="A0A165HBN9"/>
<feature type="transmembrane region" description="Helical" evidence="9">
    <location>
        <begin position="383"/>
        <end position="401"/>
    </location>
</feature>
<dbReference type="Pfam" id="PF07690">
    <property type="entry name" value="MFS_1"/>
    <property type="match status" value="1"/>
</dbReference>
<evidence type="ECO:0000256" key="6">
    <source>
        <dbReference type="ARBA" id="ARBA00023136"/>
    </source>
</evidence>
<dbReference type="FunFam" id="1.20.1250.20:FF:000011">
    <property type="entry name" value="MFS multidrug transporter, putative"/>
    <property type="match status" value="1"/>
</dbReference>
<dbReference type="GO" id="GO:0005886">
    <property type="term" value="C:plasma membrane"/>
    <property type="evidence" value="ECO:0007669"/>
    <property type="project" value="UniProtKB-SubCell"/>
</dbReference>
<name>A0A165HBN9_9APHY</name>
<dbReference type="PANTHER" id="PTHR23502:SF186">
    <property type="entry name" value="MAJOR FACILITATOR SUPERFAMILY (MFS) PROFILE DOMAIN-CONTAINING PROTEIN"/>
    <property type="match status" value="1"/>
</dbReference>
<dbReference type="CDD" id="cd17323">
    <property type="entry name" value="MFS_Tpo1_MDR_like"/>
    <property type="match status" value="1"/>
</dbReference>
<dbReference type="Gene3D" id="1.20.1250.20">
    <property type="entry name" value="MFS general substrate transporter like domains"/>
    <property type="match status" value="1"/>
</dbReference>
<sequence length="583" mass="64226">MNASLFVSPEVLAASVTVKPRSTGSHGRRTPSRRYRATSAGAQGSDAIDLITSSLFTMMSESQNSSLNDVEAAREKRYPGSGTLEDPYVVDWDQGDPENPFNWKKSKKWVITIQLAYATWVAAFCSSAYSGGITYTVKELHVSKEVALLGVSLYVLGFFVGPLFWAPLSEMYGRRIVFICTFFVFMLLHIGGALCKNIATLLATRVLAGMFGVSPFSNSGAALADIWTARERGVAASLYASAPFMGPVIGPLVGGWISMSRVGWHFNFWIMFILSGIGLLGFIFIVPETYAPVLLRWRARKLRRASEGRVRYISKFDLTRGTNRIANFKTNMKRPFIFLFAEPIVTLFAIYVSIAYAILYAFFASYPIVFEEQRGWSPGLDGLAFIGVGVGTTLGMCLSPVQNRLYWRAMAQSPTGVAPPEARLYGPMLGGLCLPIGLWWFAWTSEPRYLWILPVIAGGFFGMGVALIIQGVTQYLMDAYRMYGASAIAATVVLRSICAAIFPEVVPIMYQRLGDGWACTVFAFLVTACMPLPFLFFKYGAWVRRHSKWALQDSVPPPAPAPMKPVPIVPEHAISEKPAQSSA</sequence>
<evidence type="ECO:0000256" key="2">
    <source>
        <dbReference type="ARBA" id="ARBA00022448"/>
    </source>
</evidence>
<feature type="transmembrane region" description="Helical" evidence="9">
    <location>
        <begin position="176"/>
        <end position="194"/>
    </location>
</feature>
<comment type="subcellular location">
    <subcellularLocation>
        <location evidence="1">Cell membrane</location>
        <topology evidence="1">Multi-pass membrane protein</topology>
    </subcellularLocation>
</comment>
<feature type="transmembrane region" description="Helical" evidence="9">
    <location>
        <begin position="449"/>
        <end position="470"/>
    </location>
</feature>
<dbReference type="OrthoDB" id="9986881at2759"/>
<keyword evidence="2" id="KW-0813">Transport</keyword>
<feature type="transmembrane region" description="Helical" evidence="9">
    <location>
        <begin position="482"/>
        <end position="502"/>
    </location>
</feature>
<evidence type="ECO:0000256" key="7">
    <source>
        <dbReference type="ARBA" id="ARBA00038459"/>
    </source>
</evidence>
<dbReference type="InterPro" id="IPR011701">
    <property type="entry name" value="MFS"/>
</dbReference>
<dbReference type="EMBL" id="KV427607">
    <property type="protein sequence ID" value="KZT11514.1"/>
    <property type="molecule type" value="Genomic_DNA"/>
</dbReference>
<keyword evidence="4 9" id="KW-0812">Transmembrane</keyword>
<dbReference type="STRING" id="1314785.A0A165HBN9"/>
<keyword evidence="3" id="KW-1003">Cell membrane</keyword>
<feature type="transmembrane region" description="Helical" evidence="9">
    <location>
        <begin position="422"/>
        <end position="443"/>
    </location>
</feature>
<evidence type="ECO:0000259" key="10">
    <source>
        <dbReference type="PROSITE" id="PS50850"/>
    </source>
</evidence>
<feature type="compositionally biased region" description="Basic residues" evidence="8">
    <location>
        <begin position="26"/>
        <end position="36"/>
    </location>
</feature>
<dbReference type="PANTHER" id="PTHR23502">
    <property type="entry name" value="MAJOR FACILITATOR SUPERFAMILY"/>
    <property type="match status" value="1"/>
</dbReference>
<dbReference type="InParanoid" id="A0A165HBN9"/>
<feature type="transmembrane region" description="Helical" evidence="9">
    <location>
        <begin position="336"/>
        <end position="363"/>
    </location>
</feature>
<keyword evidence="5 9" id="KW-1133">Transmembrane helix</keyword>
<evidence type="ECO:0000256" key="5">
    <source>
        <dbReference type="ARBA" id="ARBA00022989"/>
    </source>
</evidence>
<comment type="similarity">
    <text evidence="7">Belongs to the major facilitator superfamily. DHA1 family. Polyamines/proton antiporter (TC 2.A.1.2.16) subfamily.</text>
</comment>
<dbReference type="InterPro" id="IPR020846">
    <property type="entry name" value="MFS_dom"/>
</dbReference>
<keyword evidence="6 9" id="KW-0472">Membrane</keyword>
<dbReference type="PROSITE" id="PS50850">
    <property type="entry name" value="MFS"/>
    <property type="match status" value="1"/>
</dbReference>
<dbReference type="Proteomes" id="UP000076871">
    <property type="component" value="Unassembled WGS sequence"/>
</dbReference>
<feature type="domain" description="Major facilitator superfamily (MFS) profile" evidence="10">
    <location>
        <begin position="111"/>
        <end position="546"/>
    </location>
</feature>
<dbReference type="RefSeq" id="XP_040769254.1">
    <property type="nucleotide sequence ID" value="XM_040905466.1"/>
</dbReference>
<protein>
    <submittedName>
        <fullName evidence="11">MFS general substrate transporter</fullName>
    </submittedName>
</protein>